<keyword evidence="4" id="KW-1185">Reference proteome</keyword>
<dbReference type="PROSITE" id="PS50011">
    <property type="entry name" value="PROTEIN_KINASE_DOM"/>
    <property type="match status" value="1"/>
</dbReference>
<dbReference type="EMBL" id="CAXDID020000112">
    <property type="protein sequence ID" value="CAL6029795.1"/>
    <property type="molecule type" value="Genomic_DNA"/>
</dbReference>
<dbReference type="EMBL" id="CATOUU010000916">
    <property type="protein sequence ID" value="CAI9959207.1"/>
    <property type="molecule type" value="Genomic_DNA"/>
</dbReference>
<name>A0AA86QRD3_9EUKA</name>
<dbReference type="Proteomes" id="UP001642409">
    <property type="component" value="Unassembled WGS sequence"/>
</dbReference>
<keyword evidence="3" id="KW-0418">Kinase</keyword>
<proteinExistence type="predicted"/>
<dbReference type="PROSITE" id="PS00108">
    <property type="entry name" value="PROTEIN_KINASE_ST"/>
    <property type="match status" value="1"/>
</dbReference>
<accession>A0AA86QRD3</accession>
<sequence length="343" mass="38795">MKNVSISNKKILVQGYTNINFLAQGSFVTCFTATNSENIQVVITVSNDVQELQTRLNISQKLAGLEGVQQFSHLRQLIVSDEDLEQFNKLYSQEFEKDNLFALVGPYYEQNLISYVKQLKMKQKLELFNKILKIVNSIHSRNVYHMDLKPSNIMIQNNQPVLIDFGQAVTDQDVQVVLNTSAYAPKHDVYSCMILSEKFDSYCLGNILHELYIGQPLSSPLANIDKLKQIIGEQAASCIFGLTFYQQEFRYSPTSCLNHPLFNENTSLEEFNNANRIIVSRFPSNLLSRNQSSISRNYSYTNVYQGVNKGKMKALCDLGGIEALSEIQSCTLSVETSVADAFI</sequence>
<dbReference type="GO" id="GO:0005524">
    <property type="term" value="F:ATP binding"/>
    <property type="evidence" value="ECO:0007669"/>
    <property type="project" value="InterPro"/>
</dbReference>
<dbReference type="GO" id="GO:0004674">
    <property type="term" value="F:protein serine/threonine kinase activity"/>
    <property type="evidence" value="ECO:0007669"/>
    <property type="project" value="TreeGrafter"/>
</dbReference>
<comment type="caution">
    <text evidence="2">The sequence shown here is derived from an EMBL/GenBank/DDBJ whole genome shotgun (WGS) entry which is preliminary data.</text>
</comment>
<evidence type="ECO:0000313" key="4">
    <source>
        <dbReference type="Proteomes" id="UP001642409"/>
    </source>
</evidence>
<gene>
    <name evidence="3" type="ORF">HINF_LOCUS32672</name>
    <name evidence="2" type="ORF">HINF_LOCUS46852</name>
</gene>
<protein>
    <submittedName>
        <fullName evidence="2">CAMK CAMKL</fullName>
    </submittedName>
    <submittedName>
        <fullName evidence="3">Kinase</fullName>
    </submittedName>
</protein>
<dbReference type="PANTHER" id="PTHR44167">
    <property type="entry name" value="OVARIAN-SPECIFIC SERINE/THREONINE-PROTEIN KINASE LOK-RELATED"/>
    <property type="match status" value="1"/>
</dbReference>
<reference evidence="3 4" key="2">
    <citation type="submission" date="2024-07" db="EMBL/GenBank/DDBJ databases">
        <authorList>
            <person name="Akdeniz Z."/>
        </authorList>
    </citation>
    <scope>NUCLEOTIDE SEQUENCE [LARGE SCALE GENOMIC DNA]</scope>
</reference>
<dbReference type="GO" id="GO:0044773">
    <property type="term" value="P:mitotic DNA damage checkpoint signaling"/>
    <property type="evidence" value="ECO:0007669"/>
    <property type="project" value="TreeGrafter"/>
</dbReference>
<feature type="domain" description="Protein kinase" evidence="1">
    <location>
        <begin position="16"/>
        <end position="262"/>
    </location>
</feature>
<dbReference type="SMART" id="SM00220">
    <property type="entry name" value="S_TKc"/>
    <property type="match status" value="1"/>
</dbReference>
<evidence type="ECO:0000313" key="2">
    <source>
        <dbReference type="EMBL" id="CAI9959207.1"/>
    </source>
</evidence>
<dbReference type="SUPFAM" id="SSF56112">
    <property type="entry name" value="Protein kinase-like (PK-like)"/>
    <property type="match status" value="1"/>
</dbReference>
<keyword evidence="3" id="KW-0808">Transferase</keyword>
<evidence type="ECO:0000259" key="1">
    <source>
        <dbReference type="PROSITE" id="PS50011"/>
    </source>
</evidence>
<dbReference type="Gene3D" id="1.10.510.10">
    <property type="entry name" value="Transferase(Phosphotransferase) domain 1"/>
    <property type="match status" value="1"/>
</dbReference>
<dbReference type="InterPro" id="IPR011009">
    <property type="entry name" value="Kinase-like_dom_sf"/>
</dbReference>
<evidence type="ECO:0000313" key="3">
    <source>
        <dbReference type="EMBL" id="CAL6029795.1"/>
    </source>
</evidence>
<organism evidence="2">
    <name type="scientific">Hexamita inflata</name>
    <dbReference type="NCBI Taxonomy" id="28002"/>
    <lineage>
        <taxon>Eukaryota</taxon>
        <taxon>Metamonada</taxon>
        <taxon>Diplomonadida</taxon>
        <taxon>Hexamitidae</taxon>
        <taxon>Hexamitinae</taxon>
        <taxon>Hexamita</taxon>
    </lineage>
</organism>
<reference evidence="2" key="1">
    <citation type="submission" date="2023-06" db="EMBL/GenBank/DDBJ databases">
        <authorList>
            <person name="Kurt Z."/>
        </authorList>
    </citation>
    <scope>NUCLEOTIDE SEQUENCE</scope>
</reference>
<dbReference type="InterPro" id="IPR008271">
    <property type="entry name" value="Ser/Thr_kinase_AS"/>
</dbReference>
<dbReference type="PANTHER" id="PTHR44167:SF30">
    <property type="entry name" value="PHOSPHORYLASE KINASE"/>
    <property type="match status" value="1"/>
</dbReference>
<dbReference type="Pfam" id="PF00069">
    <property type="entry name" value="Pkinase"/>
    <property type="match status" value="1"/>
</dbReference>
<dbReference type="InterPro" id="IPR000719">
    <property type="entry name" value="Prot_kinase_dom"/>
</dbReference>
<dbReference type="AlphaFoldDB" id="A0AA86QRD3"/>
<dbReference type="GO" id="GO:0005634">
    <property type="term" value="C:nucleus"/>
    <property type="evidence" value="ECO:0007669"/>
    <property type="project" value="TreeGrafter"/>
</dbReference>